<evidence type="ECO:0000256" key="1">
    <source>
        <dbReference type="SAM" id="MobiDB-lite"/>
    </source>
</evidence>
<accession>A0A4Y7TUP9</accession>
<dbReference type="EMBL" id="QPFP01000003">
    <property type="protein sequence ID" value="TEB37711.1"/>
    <property type="molecule type" value="Genomic_DNA"/>
</dbReference>
<name>A0A4Y7TUP9_COPMI</name>
<protein>
    <submittedName>
        <fullName evidence="2">Uncharacterized protein</fullName>
    </submittedName>
</protein>
<gene>
    <name evidence="2" type="ORF">FA13DRAFT_1725371</name>
</gene>
<keyword evidence="3" id="KW-1185">Reference proteome</keyword>
<dbReference type="Proteomes" id="UP000298030">
    <property type="component" value="Unassembled WGS sequence"/>
</dbReference>
<feature type="region of interest" description="Disordered" evidence="1">
    <location>
        <begin position="1"/>
        <end position="29"/>
    </location>
</feature>
<evidence type="ECO:0000313" key="3">
    <source>
        <dbReference type="Proteomes" id="UP000298030"/>
    </source>
</evidence>
<reference evidence="2 3" key="1">
    <citation type="journal article" date="2019" name="Nat. Ecol. Evol.">
        <title>Megaphylogeny resolves global patterns of mushroom evolution.</title>
        <authorList>
            <person name="Varga T."/>
            <person name="Krizsan K."/>
            <person name="Foldi C."/>
            <person name="Dima B."/>
            <person name="Sanchez-Garcia M."/>
            <person name="Sanchez-Ramirez S."/>
            <person name="Szollosi G.J."/>
            <person name="Szarkandi J.G."/>
            <person name="Papp V."/>
            <person name="Albert L."/>
            <person name="Andreopoulos W."/>
            <person name="Angelini C."/>
            <person name="Antonin V."/>
            <person name="Barry K.W."/>
            <person name="Bougher N.L."/>
            <person name="Buchanan P."/>
            <person name="Buyck B."/>
            <person name="Bense V."/>
            <person name="Catcheside P."/>
            <person name="Chovatia M."/>
            <person name="Cooper J."/>
            <person name="Damon W."/>
            <person name="Desjardin D."/>
            <person name="Finy P."/>
            <person name="Geml J."/>
            <person name="Haridas S."/>
            <person name="Hughes K."/>
            <person name="Justo A."/>
            <person name="Karasinski D."/>
            <person name="Kautmanova I."/>
            <person name="Kiss B."/>
            <person name="Kocsube S."/>
            <person name="Kotiranta H."/>
            <person name="LaButti K.M."/>
            <person name="Lechner B.E."/>
            <person name="Liimatainen K."/>
            <person name="Lipzen A."/>
            <person name="Lukacs Z."/>
            <person name="Mihaltcheva S."/>
            <person name="Morgado L.N."/>
            <person name="Niskanen T."/>
            <person name="Noordeloos M.E."/>
            <person name="Ohm R.A."/>
            <person name="Ortiz-Santana B."/>
            <person name="Ovrebo C."/>
            <person name="Racz N."/>
            <person name="Riley R."/>
            <person name="Savchenko A."/>
            <person name="Shiryaev A."/>
            <person name="Soop K."/>
            <person name="Spirin V."/>
            <person name="Szebenyi C."/>
            <person name="Tomsovsky M."/>
            <person name="Tulloss R.E."/>
            <person name="Uehling J."/>
            <person name="Grigoriev I.V."/>
            <person name="Vagvolgyi C."/>
            <person name="Papp T."/>
            <person name="Martin F.M."/>
            <person name="Miettinen O."/>
            <person name="Hibbett D.S."/>
            <person name="Nagy L.G."/>
        </authorList>
    </citation>
    <scope>NUCLEOTIDE SEQUENCE [LARGE SCALE GENOMIC DNA]</scope>
    <source>
        <strain evidence="2 3">FP101781</strain>
    </source>
</reference>
<sequence>MDETAVLSSRARLPLGGGARTQRQSSRKGIIDMNPRDRLSQAIDSNLGSRIELQIAYRH</sequence>
<comment type="caution">
    <text evidence="2">The sequence shown here is derived from an EMBL/GenBank/DDBJ whole genome shotgun (WGS) entry which is preliminary data.</text>
</comment>
<evidence type="ECO:0000313" key="2">
    <source>
        <dbReference type="EMBL" id="TEB37711.1"/>
    </source>
</evidence>
<dbReference type="AlphaFoldDB" id="A0A4Y7TUP9"/>
<proteinExistence type="predicted"/>
<organism evidence="2 3">
    <name type="scientific">Coprinellus micaceus</name>
    <name type="common">Glistening ink-cap mushroom</name>
    <name type="synonym">Coprinus micaceus</name>
    <dbReference type="NCBI Taxonomy" id="71717"/>
    <lineage>
        <taxon>Eukaryota</taxon>
        <taxon>Fungi</taxon>
        <taxon>Dikarya</taxon>
        <taxon>Basidiomycota</taxon>
        <taxon>Agaricomycotina</taxon>
        <taxon>Agaricomycetes</taxon>
        <taxon>Agaricomycetidae</taxon>
        <taxon>Agaricales</taxon>
        <taxon>Agaricineae</taxon>
        <taxon>Psathyrellaceae</taxon>
        <taxon>Coprinellus</taxon>
    </lineage>
</organism>